<keyword evidence="3" id="KW-0378">Hydrolase</keyword>
<dbReference type="RefSeq" id="XP_033665625.1">
    <property type="nucleotide sequence ID" value="XM_033810662.1"/>
</dbReference>
<organism evidence="6 7">
    <name type="scientific">Zasmidium cellare ATCC 36951</name>
    <dbReference type="NCBI Taxonomy" id="1080233"/>
    <lineage>
        <taxon>Eukaryota</taxon>
        <taxon>Fungi</taxon>
        <taxon>Dikarya</taxon>
        <taxon>Ascomycota</taxon>
        <taxon>Pezizomycotina</taxon>
        <taxon>Dothideomycetes</taxon>
        <taxon>Dothideomycetidae</taxon>
        <taxon>Mycosphaerellales</taxon>
        <taxon>Mycosphaerellaceae</taxon>
        <taxon>Zasmidium</taxon>
    </lineage>
</organism>
<evidence type="ECO:0000313" key="7">
    <source>
        <dbReference type="Proteomes" id="UP000799537"/>
    </source>
</evidence>
<proteinExistence type="inferred from homology"/>
<evidence type="ECO:0000256" key="2">
    <source>
        <dbReference type="ARBA" id="ARBA00022723"/>
    </source>
</evidence>
<dbReference type="InterPro" id="IPR000917">
    <property type="entry name" value="Sulfatase_N"/>
</dbReference>
<dbReference type="PROSITE" id="PS00149">
    <property type="entry name" value="SULFATASE_2"/>
    <property type="match status" value="1"/>
</dbReference>
<comment type="similarity">
    <text evidence="1">Belongs to the sulfatase family.</text>
</comment>
<keyword evidence="2" id="KW-0479">Metal-binding</keyword>
<sequence>MSKSRPNFLIILADDLGFSDIGCYGSEIKTPNIDLLAAEQNSLRFTSFHVAAACSPTRSMLLSGVEHHLTGLGQLAELVRMSPAHQGAPGHEGYLNDKIVTLPQLLSDAGYFTCMSGKWHLGLRRRHFPDKKGFQKSFAMLQGACNHYAWEPTYEDPNISYGFMDVNTAPHVQNGEHVRVPEDFYSSDYYASKMIEILSERSDVERQKPFFAYLPFTAPHWPLQAPEESVKPYHGRYQDGPAALRLERLEYLRKLGLIPEDVVAHEVVAVPGEQPEWDQLTPEEQAKSARAMETYAGMVSRMDENIGRVINHLQETGEYDNTYILFMSDNGAEGASFEARPIVGQTMMEHINKYYVNTLENIGRPNSFVWYGTRWAQAATSPSRLHKMFATEGGCRVPLVLKGPKNGHQRHDASITDAFCTVLDLVPTFLEEAGVRHPGAQYHGRNVHGLDPNARSLITFLSNPDIRPPGTTAGTSFYAVHPEDTAHGWEMAGSGGLRRGRYKITFVPKPKGPQKWQLYDIIADPGEVTDLRDKNPELFEELHKLWLQYKERVGVVGVVGEFDPKQRPEPGLTDEFEDDTQWIRFIGKKDMPVPQRFNQ</sequence>
<accession>A0A6A6CH36</accession>
<name>A0A6A6CH36_ZASCE</name>
<dbReference type="Gene3D" id="3.40.720.10">
    <property type="entry name" value="Alkaline Phosphatase, subunit A"/>
    <property type="match status" value="1"/>
</dbReference>
<dbReference type="GO" id="GO:0046872">
    <property type="term" value="F:metal ion binding"/>
    <property type="evidence" value="ECO:0007669"/>
    <property type="project" value="UniProtKB-KW"/>
</dbReference>
<dbReference type="InterPro" id="IPR017850">
    <property type="entry name" value="Alkaline_phosphatase_core_sf"/>
</dbReference>
<evidence type="ECO:0000256" key="1">
    <source>
        <dbReference type="ARBA" id="ARBA00008779"/>
    </source>
</evidence>
<evidence type="ECO:0000259" key="5">
    <source>
        <dbReference type="Pfam" id="PF00884"/>
    </source>
</evidence>
<dbReference type="Gene3D" id="3.30.1120.10">
    <property type="match status" value="1"/>
</dbReference>
<dbReference type="EMBL" id="ML993603">
    <property type="protein sequence ID" value="KAF2164736.1"/>
    <property type="molecule type" value="Genomic_DNA"/>
</dbReference>
<dbReference type="InterPro" id="IPR050738">
    <property type="entry name" value="Sulfatase"/>
</dbReference>
<evidence type="ECO:0000256" key="3">
    <source>
        <dbReference type="ARBA" id="ARBA00022801"/>
    </source>
</evidence>
<dbReference type="PANTHER" id="PTHR42693">
    <property type="entry name" value="ARYLSULFATASE FAMILY MEMBER"/>
    <property type="match status" value="1"/>
</dbReference>
<protein>
    <recommendedName>
        <fullName evidence="5">Sulfatase N-terminal domain-containing protein</fullName>
    </recommendedName>
</protein>
<dbReference type="SUPFAM" id="SSF53649">
    <property type="entry name" value="Alkaline phosphatase-like"/>
    <property type="match status" value="1"/>
</dbReference>
<dbReference type="Pfam" id="PF00884">
    <property type="entry name" value="Sulfatase"/>
    <property type="match status" value="1"/>
</dbReference>
<gene>
    <name evidence="6" type="ORF">M409DRAFT_37046</name>
</gene>
<dbReference type="AlphaFoldDB" id="A0A6A6CH36"/>
<feature type="domain" description="Sulfatase N-terminal" evidence="5">
    <location>
        <begin position="6"/>
        <end position="435"/>
    </location>
</feature>
<dbReference type="OrthoDB" id="103349at2759"/>
<dbReference type="PANTHER" id="PTHR42693:SF33">
    <property type="entry name" value="ARYLSULFATASE"/>
    <property type="match status" value="1"/>
</dbReference>
<dbReference type="InterPro" id="IPR024607">
    <property type="entry name" value="Sulfatase_CS"/>
</dbReference>
<reference evidence="6" key="1">
    <citation type="journal article" date="2020" name="Stud. Mycol.">
        <title>101 Dothideomycetes genomes: a test case for predicting lifestyles and emergence of pathogens.</title>
        <authorList>
            <person name="Haridas S."/>
            <person name="Albert R."/>
            <person name="Binder M."/>
            <person name="Bloem J."/>
            <person name="Labutti K."/>
            <person name="Salamov A."/>
            <person name="Andreopoulos B."/>
            <person name="Baker S."/>
            <person name="Barry K."/>
            <person name="Bills G."/>
            <person name="Bluhm B."/>
            <person name="Cannon C."/>
            <person name="Castanera R."/>
            <person name="Culley D."/>
            <person name="Daum C."/>
            <person name="Ezra D."/>
            <person name="Gonzalez J."/>
            <person name="Henrissat B."/>
            <person name="Kuo A."/>
            <person name="Liang C."/>
            <person name="Lipzen A."/>
            <person name="Lutzoni F."/>
            <person name="Magnuson J."/>
            <person name="Mondo S."/>
            <person name="Nolan M."/>
            <person name="Ohm R."/>
            <person name="Pangilinan J."/>
            <person name="Park H.-J."/>
            <person name="Ramirez L."/>
            <person name="Alfaro M."/>
            <person name="Sun H."/>
            <person name="Tritt A."/>
            <person name="Yoshinaga Y."/>
            <person name="Zwiers L.-H."/>
            <person name="Turgeon B."/>
            <person name="Goodwin S."/>
            <person name="Spatafora J."/>
            <person name="Crous P."/>
            <person name="Grigoriev I."/>
        </authorList>
    </citation>
    <scope>NUCLEOTIDE SEQUENCE</scope>
    <source>
        <strain evidence="6">ATCC 36951</strain>
    </source>
</reference>
<keyword evidence="7" id="KW-1185">Reference proteome</keyword>
<keyword evidence="4" id="KW-0106">Calcium</keyword>
<dbReference type="GO" id="GO:0004065">
    <property type="term" value="F:arylsulfatase activity"/>
    <property type="evidence" value="ECO:0007669"/>
    <property type="project" value="TreeGrafter"/>
</dbReference>
<evidence type="ECO:0000256" key="4">
    <source>
        <dbReference type="ARBA" id="ARBA00022837"/>
    </source>
</evidence>
<evidence type="ECO:0000313" key="6">
    <source>
        <dbReference type="EMBL" id="KAF2164736.1"/>
    </source>
</evidence>
<dbReference type="GeneID" id="54563934"/>
<dbReference type="CDD" id="cd16025">
    <property type="entry name" value="PAS_like"/>
    <property type="match status" value="1"/>
</dbReference>
<dbReference type="Proteomes" id="UP000799537">
    <property type="component" value="Unassembled WGS sequence"/>
</dbReference>